<gene>
    <name evidence="6" type="ORF">MBCUR_14590</name>
</gene>
<feature type="transmembrane region" description="Helical" evidence="5">
    <location>
        <begin position="244"/>
        <end position="265"/>
    </location>
</feature>
<keyword evidence="7" id="KW-1185">Reference proteome</keyword>
<proteinExistence type="inferred from homology"/>
<evidence type="ECO:0000256" key="4">
    <source>
        <dbReference type="ARBA" id="ARBA00022833"/>
    </source>
</evidence>
<feature type="transmembrane region" description="Helical" evidence="5">
    <location>
        <begin position="6"/>
        <end position="30"/>
    </location>
</feature>
<comment type="similarity">
    <text evidence="2">Belongs to the ZIP transporter (TC 2.A.5) family.</text>
</comment>
<evidence type="ECO:0000256" key="1">
    <source>
        <dbReference type="ARBA" id="ARBA00004651"/>
    </source>
</evidence>
<feature type="transmembrane region" description="Helical" evidence="5">
    <location>
        <begin position="216"/>
        <end position="237"/>
    </location>
</feature>
<keyword evidence="5" id="KW-0472">Membrane</keyword>
<keyword evidence="3" id="KW-1003">Cell membrane</keyword>
<accession>A0A166C4L5</accession>
<name>A0A166C4L5_9EURY</name>
<feature type="transmembrane region" description="Helical" evidence="5">
    <location>
        <begin position="170"/>
        <end position="196"/>
    </location>
</feature>
<keyword evidence="5" id="KW-1133">Transmembrane helix</keyword>
<keyword evidence="5" id="KW-0812">Transmembrane</keyword>
<feature type="transmembrane region" description="Helical" evidence="5">
    <location>
        <begin position="271"/>
        <end position="290"/>
    </location>
</feature>
<dbReference type="GO" id="GO:0005385">
    <property type="term" value="F:zinc ion transmembrane transporter activity"/>
    <property type="evidence" value="ECO:0007669"/>
    <property type="project" value="TreeGrafter"/>
</dbReference>
<comment type="caution">
    <text evidence="6">The sequence shown here is derived from an EMBL/GenBank/DDBJ whole genome shotgun (WGS) entry which is preliminary data.</text>
</comment>
<protein>
    <submittedName>
        <fullName evidence="6">Zinc transporter ZupT</fullName>
    </submittedName>
</protein>
<evidence type="ECO:0000313" key="7">
    <source>
        <dbReference type="Proteomes" id="UP000077245"/>
    </source>
</evidence>
<sequence>MMIPTFITVGFWGVLGSIALILGAIIGYHFNISEKIVAAITAVSAGILSSAVCFELIFESYSYGGFYPTITGFIIGVLAFTVMDYTLNHLNKKYFKNPLKNSEYYSFDYKNNHNDENAYYNKKKNSSLKKFKNKIKGFFIHKYQKPFNKYQIESMVTVSGALLDGIPESVAIGLVLIIGGPISLAMVAAVFISNTFEGILSTKNMKLSGWRKKSIFSVWIFVTIITGISAMLGYIIFSQTDHHILSFALAMAAGALISMIADVLLPESYKITHEFTGLFMALGFLLSFILSHL</sequence>
<evidence type="ECO:0000256" key="3">
    <source>
        <dbReference type="ARBA" id="ARBA00022475"/>
    </source>
</evidence>
<dbReference type="Proteomes" id="UP000077245">
    <property type="component" value="Unassembled WGS sequence"/>
</dbReference>
<dbReference type="GO" id="GO:0005886">
    <property type="term" value="C:plasma membrane"/>
    <property type="evidence" value="ECO:0007669"/>
    <property type="project" value="UniProtKB-SubCell"/>
</dbReference>
<keyword evidence="4" id="KW-0862">Zinc</keyword>
<dbReference type="STRING" id="49547.MBCUR_14590"/>
<evidence type="ECO:0000313" key="6">
    <source>
        <dbReference type="EMBL" id="KZX11187.1"/>
    </source>
</evidence>
<evidence type="ECO:0000256" key="5">
    <source>
        <dbReference type="SAM" id="Phobius"/>
    </source>
</evidence>
<evidence type="ECO:0000256" key="2">
    <source>
        <dbReference type="ARBA" id="ARBA00006939"/>
    </source>
</evidence>
<dbReference type="PANTHER" id="PTHR11040:SF211">
    <property type="entry name" value="ZINC TRANSPORTER ZIP11"/>
    <property type="match status" value="1"/>
</dbReference>
<comment type="subcellular location">
    <subcellularLocation>
        <location evidence="1">Cell membrane</location>
        <topology evidence="1">Multi-pass membrane protein</topology>
    </subcellularLocation>
</comment>
<feature type="transmembrane region" description="Helical" evidence="5">
    <location>
        <begin position="37"/>
        <end position="58"/>
    </location>
</feature>
<organism evidence="6 7">
    <name type="scientific">Methanobrevibacter curvatus</name>
    <dbReference type="NCBI Taxonomy" id="49547"/>
    <lineage>
        <taxon>Archaea</taxon>
        <taxon>Methanobacteriati</taxon>
        <taxon>Methanobacteriota</taxon>
        <taxon>Methanomada group</taxon>
        <taxon>Methanobacteria</taxon>
        <taxon>Methanobacteriales</taxon>
        <taxon>Methanobacteriaceae</taxon>
        <taxon>Methanobrevibacter</taxon>
    </lineage>
</organism>
<reference evidence="6 7" key="1">
    <citation type="submission" date="2016-04" db="EMBL/GenBank/DDBJ databases">
        <title>Genome sequence of Methanobrevibacter curvatus DSM 11111.</title>
        <authorList>
            <person name="Poehlein A."/>
            <person name="Seedorf H."/>
            <person name="Daniel R."/>
        </authorList>
    </citation>
    <scope>NUCLEOTIDE SEQUENCE [LARGE SCALE GENOMIC DNA]</scope>
    <source>
        <strain evidence="6 7">DSM 11111</strain>
    </source>
</reference>
<dbReference type="EMBL" id="LWMV01000191">
    <property type="protein sequence ID" value="KZX11187.1"/>
    <property type="molecule type" value="Genomic_DNA"/>
</dbReference>
<dbReference type="AlphaFoldDB" id="A0A166C4L5"/>
<dbReference type="PATRIC" id="fig|49547.3.peg.1560"/>
<dbReference type="PANTHER" id="PTHR11040">
    <property type="entry name" value="ZINC/IRON TRANSPORTER"/>
    <property type="match status" value="1"/>
</dbReference>
<feature type="transmembrane region" description="Helical" evidence="5">
    <location>
        <begin position="64"/>
        <end position="87"/>
    </location>
</feature>